<dbReference type="SUPFAM" id="SSF54695">
    <property type="entry name" value="POZ domain"/>
    <property type="match status" value="1"/>
</dbReference>
<dbReference type="InterPro" id="IPR000210">
    <property type="entry name" value="BTB/POZ_dom"/>
</dbReference>
<evidence type="ECO:0000313" key="4">
    <source>
        <dbReference type="Proteomes" id="UP000022910"/>
    </source>
</evidence>
<sequence length="489" mass="57614">MSTQFFTKLSQNYLELLKDDKYYDTTIEVGEDPNVKIFRTHKNILCYRSPYLRRILDSNNRNNNTNDLVHIRLPNISSEIFQIILEYIYGGILPLNMNDTSDFLKVLVAADNLHLQDLVDYLQKYLVENKSEWIEQHFGFTQQISSQSNNLLVLQEFCTNLMVQSPDKILKSFDFISLSEKFLISLIKRDDLQMKEVEIWEHVLKWGLAKNPNLIPDPKTWSDDDYKTMKNILQHCLPLIRFFSLTSREFSQKIRPYHKLLDQQLYEELLNSYLDPGSVLNDNILRPRKFKIKEIKFDDSQIIDSQIIDSNIISTVSKWVDKMSINDDNYKKPYLPYKFELLLRGSRDGFTPKKFHELCDNKDNTVTFIKVKGNEEILGGYNPLKWESTNSYGKTEDSFIFSFKNRNIKDAILSNVIDATRALDYSTLCGPQFGPDLTVNSSSFFNINECANFNFSVIYCKRNYYEKRIRDNENDFSIEDYEVFKIIRR</sequence>
<accession>A0A015MF26</accession>
<dbReference type="Pfam" id="PF07534">
    <property type="entry name" value="TLD"/>
    <property type="match status" value="1"/>
</dbReference>
<dbReference type="SMART" id="SM00225">
    <property type="entry name" value="BTB"/>
    <property type="match status" value="1"/>
</dbReference>
<name>A0A015MF26_RHIIW</name>
<feature type="domain" description="BTB" evidence="1">
    <location>
        <begin position="23"/>
        <end position="97"/>
    </location>
</feature>
<evidence type="ECO:0000313" key="3">
    <source>
        <dbReference type="EMBL" id="EXX65418.1"/>
    </source>
</evidence>
<dbReference type="InterPro" id="IPR011705">
    <property type="entry name" value="BACK"/>
</dbReference>
<evidence type="ECO:0008006" key="5">
    <source>
        <dbReference type="Google" id="ProtNLM"/>
    </source>
</evidence>
<dbReference type="Proteomes" id="UP000022910">
    <property type="component" value="Unassembled WGS sequence"/>
</dbReference>
<dbReference type="HOGENOM" id="CLU_021542_0_2_1"/>
<organism evidence="3 4">
    <name type="scientific">Rhizophagus irregularis (strain DAOM 197198w)</name>
    <name type="common">Glomus intraradices</name>
    <dbReference type="NCBI Taxonomy" id="1432141"/>
    <lineage>
        <taxon>Eukaryota</taxon>
        <taxon>Fungi</taxon>
        <taxon>Fungi incertae sedis</taxon>
        <taxon>Mucoromycota</taxon>
        <taxon>Glomeromycotina</taxon>
        <taxon>Glomeromycetes</taxon>
        <taxon>Glomerales</taxon>
        <taxon>Glomeraceae</taxon>
        <taxon>Rhizophagus</taxon>
    </lineage>
</organism>
<dbReference type="Gene3D" id="3.30.710.10">
    <property type="entry name" value="Potassium Channel Kv1.1, Chain A"/>
    <property type="match status" value="1"/>
</dbReference>
<dbReference type="AlphaFoldDB" id="A0A015MF26"/>
<dbReference type="InterPro" id="IPR011333">
    <property type="entry name" value="SKP1/BTB/POZ_sf"/>
</dbReference>
<dbReference type="InterPro" id="IPR006571">
    <property type="entry name" value="TLDc_dom"/>
</dbReference>
<evidence type="ECO:0000259" key="2">
    <source>
        <dbReference type="PROSITE" id="PS51886"/>
    </source>
</evidence>
<dbReference type="PROSITE" id="PS50097">
    <property type="entry name" value="BTB"/>
    <property type="match status" value="1"/>
</dbReference>
<dbReference type="PANTHER" id="PTHR24410">
    <property type="entry name" value="HL07962P-RELATED"/>
    <property type="match status" value="1"/>
</dbReference>
<feature type="domain" description="TLDc" evidence="2">
    <location>
        <begin position="306"/>
        <end position="487"/>
    </location>
</feature>
<dbReference type="CDD" id="cd18186">
    <property type="entry name" value="BTB_POZ_ZBTB_KLHL-like"/>
    <property type="match status" value="1"/>
</dbReference>
<dbReference type="Pfam" id="PF00651">
    <property type="entry name" value="BTB"/>
    <property type="match status" value="1"/>
</dbReference>
<dbReference type="PANTHER" id="PTHR24410:SF23">
    <property type="entry name" value="BTB DOMAIN-CONTAINING PROTEIN-RELATED"/>
    <property type="match status" value="1"/>
</dbReference>
<reference evidence="3 4" key="1">
    <citation type="submission" date="2014-02" db="EMBL/GenBank/DDBJ databases">
        <title>Single nucleus genome sequencing reveals high similarity among nuclei of an endomycorrhizal fungus.</title>
        <authorList>
            <person name="Lin K."/>
            <person name="Geurts R."/>
            <person name="Zhang Z."/>
            <person name="Limpens E."/>
            <person name="Saunders D.G."/>
            <person name="Mu D."/>
            <person name="Pang E."/>
            <person name="Cao H."/>
            <person name="Cha H."/>
            <person name="Lin T."/>
            <person name="Zhou Q."/>
            <person name="Shang Y."/>
            <person name="Li Y."/>
            <person name="Ivanov S."/>
            <person name="Sharma T."/>
            <person name="Velzen R.V."/>
            <person name="Ruijter N.D."/>
            <person name="Aanen D.K."/>
            <person name="Win J."/>
            <person name="Kamoun S."/>
            <person name="Bisseling T."/>
            <person name="Huang S."/>
        </authorList>
    </citation>
    <scope>NUCLEOTIDE SEQUENCE [LARGE SCALE GENOMIC DNA]</scope>
    <source>
        <strain evidence="4">DAOM197198w</strain>
    </source>
</reference>
<dbReference type="EMBL" id="JEMT01022166">
    <property type="protein sequence ID" value="EXX65418.1"/>
    <property type="molecule type" value="Genomic_DNA"/>
</dbReference>
<protein>
    <recommendedName>
        <fullName evidence="5">Kelch-like protein 17</fullName>
    </recommendedName>
</protein>
<keyword evidence="4" id="KW-1185">Reference proteome</keyword>
<dbReference type="Pfam" id="PF07707">
    <property type="entry name" value="BACK"/>
    <property type="match status" value="1"/>
</dbReference>
<comment type="caution">
    <text evidence="3">The sequence shown here is derived from an EMBL/GenBank/DDBJ whole genome shotgun (WGS) entry which is preliminary data.</text>
</comment>
<evidence type="ECO:0000259" key="1">
    <source>
        <dbReference type="PROSITE" id="PS50097"/>
    </source>
</evidence>
<proteinExistence type="predicted"/>
<gene>
    <name evidence="3" type="ORF">RirG_133510</name>
</gene>
<dbReference type="PROSITE" id="PS51886">
    <property type="entry name" value="TLDC"/>
    <property type="match status" value="1"/>
</dbReference>
<dbReference type="Gene3D" id="1.25.40.420">
    <property type="match status" value="1"/>
</dbReference>
<dbReference type="InterPro" id="IPR051481">
    <property type="entry name" value="BTB-POZ/Galectin-3-binding"/>
</dbReference>
<dbReference type="OrthoDB" id="2352230at2759"/>